<feature type="transmembrane region" description="Helical" evidence="7">
    <location>
        <begin position="330"/>
        <end position="349"/>
    </location>
</feature>
<dbReference type="PROSITE" id="PS50850">
    <property type="entry name" value="MFS"/>
    <property type="match status" value="1"/>
</dbReference>
<organism evidence="9 10">
    <name type="scientific">Actinoplanes auranticolor</name>
    <dbReference type="NCBI Taxonomy" id="47988"/>
    <lineage>
        <taxon>Bacteria</taxon>
        <taxon>Bacillati</taxon>
        <taxon>Actinomycetota</taxon>
        <taxon>Actinomycetes</taxon>
        <taxon>Micromonosporales</taxon>
        <taxon>Micromonosporaceae</taxon>
        <taxon>Actinoplanes</taxon>
    </lineage>
</organism>
<feature type="transmembrane region" description="Helical" evidence="7">
    <location>
        <begin position="12"/>
        <end position="37"/>
    </location>
</feature>
<protein>
    <submittedName>
        <fullName evidence="9">MFS transporter</fullName>
    </submittedName>
</protein>
<name>A0A919SQX2_9ACTN</name>
<keyword evidence="10" id="KW-1185">Reference proteome</keyword>
<dbReference type="InterPro" id="IPR020846">
    <property type="entry name" value="MFS_dom"/>
</dbReference>
<dbReference type="RefSeq" id="WP_212992867.1">
    <property type="nucleotide sequence ID" value="NZ_BAABEA010000055.1"/>
</dbReference>
<evidence type="ECO:0000256" key="4">
    <source>
        <dbReference type="ARBA" id="ARBA00022989"/>
    </source>
</evidence>
<comment type="subcellular location">
    <subcellularLocation>
        <location evidence="1">Cell membrane</location>
        <topology evidence="1">Multi-pass membrane protein</topology>
    </subcellularLocation>
</comment>
<sequence>MSALAPLRHAPFRFLLAGRTISSFGNAVAPVALAFAVLDLTGSASDLGLVVGARMSVNVLFLLFGGALADRMPKHHLMVGASIAAAVTQAAVAVLVLSGTATIPWLVVLSAVNGMVSALALPASSSIVPQLIPADVRQQANALNRLFFNGAYIAGAPLGGILVASVGPGWGIAVDAAAFALSAVAFALLRIPALAEAAPADAAPGRDGGAGPQPALAGPAPARSSIVADLRGGWTEFRSRTWLWVVVAGFSVINACLSGGMSVLGPVVADDTVGRRAWGFVLAAQTVGMVLGAVVAMRINVVRLLLFGVVCTAFEVLPMLTLGIAPHLGLLLAAAFLAGLGIEQLAVAWETTMQEYVPADKLARVYSYDMVGSFVAIPVGQVLAGPIAQVVGVQPTLVGAAALIGLAVAGMLASRDVRNLRHHRPTSPEPAAAAMEESVR</sequence>
<reference evidence="9" key="1">
    <citation type="submission" date="2021-03" db="EMBL/GenBank/DDBJ databases">
        <title>Whole genome shotgun sequence of Actinoplanes auranticolor NBRC 12245.</title>
        <authorList>
            <person name="Komaki H."/>
            <person name="Tamura T."/>
        </authorList>
    </citation>
    <scope>NUCLEOTIDE SEQUENCE</scope>
    <source>
        <strain evidence="9">NBRC 12245</strain>
    </source>
</reference>
<feature type="transmembrane region" description="Helical" evidence="7">
    <location>
        <begin position="370"/>
        <end position="391"/>
    </location>
</feature>
<dbReference type="GO" id="GO:0022857">
    <property type="term" value="F:transmembrane transporter activity"/>
    <property type="evidence" value="ECO:0007669"/>
    <property type="project" value="InterPro"/>
</dbReference>
<dbReference type="EMBL" id="BOQL01000061">
    <property type="protein sequence ID" value="GIM76274.1"/>
    <property type="molecule type" value="Genomic_DNA"/>
</dbReference>
<feature type="transmembrane region" description="Helical" evidence="7">
    <location>
        <begin position="241"/>
        <end position="265"/>
    </location>
</feature>
<dbReference type="Gene3D" id="1.20.1250.20">
    <property type="entry name" value="MFS general substrate transporter like domains"/>
    <property type="match status" value="1"/>
</dbReference>
<dbReference type="PANTHER" id="PTHR23513:SF11">
    <property type="entry name" value="STAPHYLOFERRIN A TRANSPORTER"/>
    <property type="match status" value="1"/>
</dbReference>
<evidence type="ECO:0000256" key="7">
    <source>
        <dbReference type="SAM" id="Phobius"/>
    </source>
</evidence>
<dbReference type="AlphaFoldDB" id="A0A919SQX2"/>
<feature type="region of interest" description="Disordered" evidence="6">
    <location>
        <begin position="200"/>
        <end position="220"/>
    </location>
</feature>
<evidence type="ECO:0000256" key="5">
    <source>
        <dbReference type="ARBA" id="ARBA00023136"/>
    </source>
</evidence>
<dbReference type="Proteomes" id="UP000681340">
    <property type="component" value="Unassembled WGS sequence"/>
</dbReference>
<keyword evidence="5 7" id="KW-0472">Membrane</keyword>
<feature type="transmembrane region" description="Helical" evidence="7">
    <location>
        <begin position="397"/>
        <end position="414"/>
    </location>
</feature>
<proteinExistence type="predicted"/>
<feature type="transmembrane region" description="Helical" evidence="7">
    <location>
        <begin position="103"/>
        <end position="125"/>
    </location>
</feature>
<feature type="domain" description="Major facilitator superfamily (MFS) profile" evidence="8">
    <location>
        <begin position="11"/>
        <end position="417"/>
    </location>
</feature>
<dbReference type="InterPro" id="IPR011701">
    <property type="entry name" value="MFS"/>
</dbReference>
<feature type="region of interest" description="Disordered" evidence="6">
    <location>
        <begin position="421"/>
        <end position="440"/>
    </location>
</feature>
<evidence type="ECO:0000256" key="1">
    <source>
        <dbReference type="ARBA" id="ARBA00004651"/>
    </source>
</evidence>
<evidence type="ECO:0000256" key="2">
    <source>
        <dbReference type="ARBA" id="ARBA00022475"/>
    </source>
</evidence>
<evidence type="ECO:0000256" key="3">
    <source>
        <dbReference type="ARBA" id="ARBA00022692"/>
    </source>
</evidence>
<comment type="caution">
    <text evidence="9">The sequence shown here is derived from an EMBL/GenBank/DDBJ whole genome shotgun (WGS) entry which is preliminary data.</text>
</comment>
<dbReference type="Pfam" id="PF07690">
    <property type="entry name" value="MFS_1"/>
    <property type="match status" value="1"/>
</dbReference>
<dbReference type="PANTHER" id="PTHR23513">
    <property type="entry name" value="INTEGRAL MEMBRANE EFFLUX PROTEIN-RELATED"/>
    <property type="match status" value="1"/>
</dbReference>
<feature type="transmembrane region" description="Helical" evidence="7">
    <location>
        <begin position="76"/>
        <end position="97"/>
    </location>
</feature>
<dbReference type="InterPro" id="IPR036259">
    <property type="entry name" value="MFS_trans_sf"/>
</dbReference>
<accession>A0A919SQX2</accession>
<keyword evidence="2" id="KW-1003">Cell membrane</keyword>
<gene>
    <name evidence="9" type="ORF">Aau02nite_70090</name>
</gene>
<dbReference type="SUPFAM" id="SSF103473">
    <property type="entry name" value="MFS general substrate transporter"/>
    <property type="match status" value="1"/>
</dbReference>
<dbReference type="GO" id="GO:0005886">
    <property type="term" value="C:plasma membrane"/>
    <property type="evidence" value="ECO:0007669"/>
    <property type="project" value="UniProtKB-SubCell"/>
</dbReference>
<evidence type="ECO:0000256" key="6">
    <source>
        <dbReference type="SAM" id="MobiDB-lite"/>
    </source>
</evidence>
<feature type="transmembrane region" description="Helical" evidence="7">
    <location>
        <begin position="170"/>
        <end position="189"/>
    </location>
</feature>
<evidence type="ECO:0000259" key="8">
    <source>
        <dbReference type="PROSITE" id="PS50850"/>
    </source>
</evidence>
<evidence type="ECO:0000313" key="10">
    <source>
        <dbReference type="Proteomes" id="UP000681340"/>
    </source>
</evidence>
<evidence type="ECO:0000313" key="9">
    <source>
        <dbReference type="EMBL" id="GIM76274.1"/>
    </source>
</evidence>
<keyword evidence="4 7" id="KW-1133">Transmembrane helix</keyword>
<dbReference type="CDD" id="cd06173">
    <property type="entry name" value="MFS_MefA_like"/>
    <property type="match status" value="1"/>
</dbReference>
<feature type="transmembrane region" description="Helical" evidence="7">
    <location>
        <begin position="146"/>
        <end position="164"/>
    </location>
</feature>
<feature type="transmembrane region" description="Helical" evidence="7">
    <location>
        <begin position="277"/>
        <end position="297"/>
    </location>
</feature>
<feature type="transmembrane region" description="Helical" evidence="7">
    <location>
        <begin position="49"/>
        <end position="69"/>
    </location>
</feature>
<keyword evidence="3 7" id="KW-0812">Transmembrane</keyword>
<feature type="transmembrane region" description="Helical" evidence="7">
    <location>
        <begin position="304"/>
        <end position="324"/>
    </location>
</feature>